<keyword evidence="2" id="KW-0012">Acyltransferase</keyword>
<accession>A0A127JNX6</accession>
<dbReference type="SUPFAM" id="SSF55729">
    <property type="entry name" value="Acyl-CoA N-acyltransferases (Nat)"/>
    <property type="match status" value="1"/>
</dbReference>
<dbReference type="PATRIC" id="fig|94132.3.peg.197"/>
<evidence type="ECO:0000259" key="3">
    <source>
        <dbReference type="PROSITE" id="PS51186"/>
    </source>
</evidence>
<evidence type="ECO:0000256" key="2">
    <source>
        <dbReference type="ARBA" id="ARBA00023315"/>
    </source>
</evidence>
<proteinExistence type="predicted"/>
<dbReference type="CDD" id="cd04301">
    <property type="entry name" value="NAT_SF"/>
    <property type="match status" value="1"/>
</dbReference>
<feature type="domain" description="N-acetyltransferase" evidence="3">
    <location>
        <begin position="1"/>
        <end position="168"/>
    </location>
</feature>
<evidence type="ECO:0000256" key="1">
    <source>
        <dbReference type="ARBA" id="ARBA00022679"/>
    </source>
</evidence>
<keyword evidence="1 4" id="KW-0808">Transferase</keyword>
<protein>
    <submittedName>
        <fullName evidence="4">Acetyltransferase</fullName>
    </submittedName>
</protein>
<evidence type="ECO:0000313" key="4">
    <source>
        <dbReference type="EMBL" id="AMO21707.1"/>
    </source>
</evidence>
<dbReference type="EMBL" id="CP010951">
    <property type="protein sequence ID" value="AMO21707.1"/>
    <property type="molecule type" value="Genomic_DNA"/>
</dbReference>
<reference evidence="4 5" key="1">
    <citation type="journal article" date="2014" name="Int. J. Syst. Evol. Microbiol.">
        <title>Ramlibacter solisilvae sp. nov., isolated from forest soil, and emended description of the genus Ramlibacter.</title>
        <authorList>
            <person name="Lee H.J."/>
            <person name="Lee S.H."/>
            <person name="Lee S.S."/>
            <person name="Lee J.S."/>
            <person name="Kim Y."/>
            <person name="Kim S.C."/>
            <person name="Jeon C.O."/>
        </authorList>
    </citation>
    <scope>NUCLEOTIDE SEQUENCE [LARGE SCALE GENOMIC DNA]</scope>
    <source>
        <strain evidence="4 5">5-10</strain>
    </source>
</reference>
<dbReference type="PROSITE" id="PS51186">
    <property type="entry name" value="GNAT"/>
    <property type="match status" value="1"/>
</dbReference>
<evidence type="ECO:0000313" key="5">
    <source>
        <dbReference type="Proteomes" id="UP000070433"/>
    </source>
</evidence>
<dbReference type="Proteomes" id="UP000070433">
    <property type="component" value="Chromosome"/>
</dbReference>
<dbReference type="Pfam" id="PF13508">
    <property type="entry name" value="Acetyltransf_7"/>
    <property type="match status" value="1"/>
</dbReference>
<dbReference type="AlphaFoldDB" id="A0A127JNX6"/>
<dbReference type="PANTHER" id="PTHR43877">
    <property type="entry name" value="AMINOALKYLPHOSPHONATE N-ACETYLTRANSFERASE-RELATED-RELATED"/>
    <property type="match status" value="1"/>
</dbReference>
<dbReference type="PANTHER" id="PTHR43877:SF1">
    <property type="entry name" value="ACETYLTRANSFERASE"/>
    <property type="match status" value="1"/>
</dbReference>
<dbReference type="InterPro" id="IPR000182">
    <property type="entry name" value="GNAT_dom"/>
</dbReference>
<dbReference type="GO" id="GO:0016747">
    <property type="term" value="F:acyltransferase activity, transferring groups other than amino-acyl groups"/>
    <property type="evidence" value="ECO:0007669"/>
    <property type="project" value="InterPro"/>
</dbReference>
<keyword evidence="5" id="KW-1185">Reference proteome</keyword>
<organism evidence="4 5">
    <name type="scientific">Ramlibacter tataouinensis</name>
    <dbReference type="NCBI Taxonomy" id="94132"/>
    <lineage>
        <taxon>Bacteria</taxon>
        <taxon>Pseudomonadati</taxon>
        <taxon>Pseudomonadota</taxon>
        <taxon>Betaproteobacteria</taxon>
        <taxon>Burkholderiales</taxon>
        <taxon>Comamonadaceae</taxon>
        <taxon>Ramlibacter</taxon>
    </lineage>
</organism>
<dbReference type="OrthoDB" id="3389160at2"/>
<dbReference type="InterPro" id="IPR050832">
    <property type="entry name" value="Bact_Acetyltransf"/>
</dbReference>
<sequence length="168" mass="18441">MQIRQLTQPTAADMQALCEVLSDCVEGGASVSFMQPFTQDKARSFWSGVAQSAARGERHLLVAEDASGIVGTVQVVLEQPENQPHRGDVSKMLVHRRARRRGVGEALMRAAEQAARASGKTLLVLDTASAEAERLYQRCGWQRVGSIPNYALLPQGGYCDTVYFYKQL</sequence>
<dbReference type="InterPro" id="IPR016181">
    <property type="entry name" value="Acyl_CoA_acyltransferase"/>
</dbReference>
<dbReference type="RefSeq" id="WP_061495224.1">
    <property type="nucleotide sequence ID" value="NZ_CP010951.1"/>
</dbReference>
<gene>
    <name evidence="4" type="ORF">UC35_00990</name>
</gene>
<dbReference type="Gene3D" id="3.40.630.30">
    <property type="match status" value="1"/>
</dbReference>
<name>A0A127JNX6_9BURK</name>